<organism evidence="2 3">
    <name type="scientific">Saccharothrix tamanrassetensis</name>
    <dbReference type="NCBI Taxonomy" id="1051531"/>
    <lineage>
        <taxon>Bacteria</taxon>
        <taxon>Bacillati</taxon>
        <taxon>Actinomycetota</taxon>
        <taxon>Actinomycetes</taxon>
        <taxon>Pseudonocardiales</taxon>
        <taxon>Pseudonocardiaceae</taxon>
        <taxon>Saccharothrix</taxon>
    </lineage>
</organism>
<comment type="caution">
    <text evidence="2">The sequence shown here is derived from an EMBL/GenBank/DDBJ whole genome shotgun (WGS) entry which is preliminary data.</text>
</comment>
<dbReference type="Pfam" id="PF12680">
    <property type="entry name" value="SnoaL_2"/>
    <property type="match status" value="1"/>
</dbReference>
<proteinExistence type="predicted"/>
<dbReference type="InterPro" id="IPR032710">
    <property type="entry name" value="NTF2-like_dom_sf"/>
</dbReference>
<reference evidence="2 3" key="1">
    <citation type="submission" date="2020-08" db="EMBL/GenBank/DDBJ databases">
        <title>Genomic Encyclopedia of Type Strains, Phase III (KMG-III): the genomes of soil and plant-associated and newly described type strains.</title>
        <authorList>
            <person name="Whitman W."/>
        </authorList>
    </citation>
    <scope>NUCLEOTIDE SEQUENCE [LARGE SCALE GENOMIC DNA]</scope>
    <source>
        <strain evidence="2 3">CECT 8640</strain>
    </source>
</reference>
<dbReference type="SUPFAM" id="SSF54427">
    <property type="entry name" value="NTF2-like"/>
    <property type="match status" value="1"/>
</dbReference>
<evidence type="ECO:0000259" key="1">
    <source>
        <dbReference type="Pfam" id="PF12680"/>
    </source>
</evidence>
<dbReference type="Gene3D" id="3.10.450.50">
    <property type="match status" value="1"/>
</dbReference>
<keyword evidence="3" id="KW-1185">Reference proteome</keyword>
<sequence length="142" mass="15474">MTRTRADVTMVVERLVARWAAKDTAGLSRLFANGVRWWTAPVPGAPWPSEVRNPREVESFFLAFRAVLELTGITTRALVVDGPDAVLTGRLHARVQATGTAVSYDFAVAVSVHRGLVTEFRMYADTLAIARALAQDVPPVSP</sequence>
<feature type="domain" description="SnoaL-like" evidence="1">
    <location>
        <begin position="12"/>
        <end position="119"/>
    </location>
</feature>
<evidence type="ECO:0000313" key="3">
    <source>
        <dbReference type="Proteomes" id="UP000547510"/>
    </source>
</evidence>
<accession>A0A841CVM2</accession>
<dbReference type="PANTHER" id="PTHR41252">
    <property type="entry name" value="BLR2505 PROTEIN"/>
    <property type="match status" value="1"/>
</dbReference>
<protein>
    <recommendedName>
        <fullName evidence="1">SnoaL-like domain-containing protein</fullName>
    </recommendedName>
</protein>
<dbReference type="InterPro" id="IPR037401">
    <property type="entry name" value="SnoaL-like"/>
</dbReference>
<dbReference type="AlphaFoldDB" id="A0A841CVM2"/>
<dbReference type="PANTHER" id="PTHR41252:SF1">
    <property type="entry name" value="BLR2505 PROTEIN"/>
    <property type="match status" value="1"/>
</dbReference>
<dbReference type="EMBL" id="JACHJN010000014">
    <property type="protein sequence ID" value="MBB5960188.1"/>
    <property type="molecule type" value="Genomic_DNA"/>
</dbReference>
<evidence type="ECO:0000313" key="2">
    <source>
        <dbReference type="EMBL" id="MBB5960188.1"/>
    </source>
</evidence>
<dbReference type="RefSeq" id="WP_184698162.1">
    <property type="nucleotide sequence ID" value="NZ_JACHJN010000014.1"/>
</dbReference>
<gene>
    <name evidence="2" type="ORF">FHS29_006811</name>
</gene>
<name>A0A841CVM2_9PSEU</name>
<dbReference type="Proteomes" id="UP000547510">
    <property type="component" value="Unassembled WGS sequence"/>
</dbReference>